<evidence type="ECO:0000256" key="1">
    <source>
        <dbReference type="SAM" id="Phobius"/>
    </source>
</evidence>
<keyword evidence="1" id="KW-1133">Transmembrane helix</keyword>
<organism evidence="2 3">
    <name type="scientific">Pedobacter nyackensis</name>
    <dbReference type="NCBI Taxonomy" id="475255"/>
    <lineage>
        <taxon>Bacteria</taxon>
        <taxon>Pseudomonadati</taxon>
        <taxon>Bacteroidota</taxon>
        <taxon>Sphingobacteriia</taxon>
        <taxon>Sphingobacteriales</taxon>
        <taxon>Sphingobacteriaceae</taxon>
        <taxon>Pedobacter</taxon>
    </lineage>
</organism>
<protein>
    <recommendedName>
        <fullName evidence="4">DUF4199 domain-containing protein</fullName>
    </recommendedName>
</protein>
<keyword evidence="1" id="KW-0472">Membrane</keyword>
<feature type="transmembrane region" description="Helical" evidence="1">
    <location>
        <begin position="89"/>
        <end position="109"/>
    </location>
</feature>
<dbReference type="STRING" id="475255.SAMN04488101_10718"/>
<feature type="transmembrane region" description="Helical" evidence="1">
    <location>
        <begin position="144"/>
        <end position="172"/>
    </location>
</feature>
<keyword evidence="3" id="KW-1185">Reference proteome</keyword>
<dbReference type="Pfam" id="PF13858">
    <property type="entry name" value="DUF4199"/>
    <property type="match status" value="1"/>
</dbReference>
<evidence type="ECO:0000313" key="2">
    <source>
        <dbReference type="EMBL" id="SMC97011.1"/>
    </source>
</evidence>
<dbReference type="OrthoDB" id="1122768at2"/>
<feature type="transmembrane region" description="Helical" evidence="1">
    <location>
        <begin position="20"/>
        <end position="39"/>
    </location>
</feature>
<keyword evidence="1" id="KW-0812">Transmembrane</keyword>
<dbReference type="Proteomes" id="UP000192678">
    <property type="component" value="Unassembled WGS sequence"/>
</dbReference>
<sequence>MQEETVVKVNTPNALAFKSALIYSIYFLALIYIFKVAGIDQNDPNSSVAERAISSIASYLPFILAIVFVQTNYKKDLGGFISFKTAFSAGFKVAAYAGLFIAVVLMLYYKVLDPAAFERLIDNAREAANGDETKLKGVEMMKSYMVFFIGFGAAITYTLFGLVTSVIGALVIKNETPVR</sequence>
<evidence type="ECO:0008006" key="4">
    <source>
        <dbReference type="Google" id="ProtNLM"/>
    </source>
</evidence>
<dbReference type="EMBL" id="FWYB01000007">
    <property type="protein sequence ID" value="SMC97011.1"/>
    <property type="molecule type" value="Genomic_DNA"/>
</dbReference>
<name>A0A1W2DHJ9_9SPHI</name>
<gene>
    <name evidence="2" type="ORF">SAMN04488101_10718</name>
</gene>
<dbReference type="RefSeq" id="WP_084289884.1">
    <property type="nucleotide sequence ID" value="NZ_FWYB01000007.1"/>
</dbReference>
<evidence type="ECO:0000313" key="3">
    <source>
        <dbReference type="Proteomes" id="UP000192678"/>
    </source>
</evidence>
<proteinExistence type="predicted"/>
<reference evidence="2 3" key="1">
    <citation type="submission" date="2017-04" db="EMBL/GenBank/DDBJ databases">
        <authorList>
            <person name="Afonso C.L."/>
            <person name="Miller P.J."/>
            <person name="Scott M.A."/>
            <person name="Spackman E."/>
            <person name="Goraichik I."/>
            <person name="Dimitrov K.M."/>
            <person name="Suarez D.L."/>
            <person name="Swayne D.E."/>
        </authorList>
    </citation>
    <scope>NUCLEOTIDE SEQUENCE [LARGE SCALE GENOMIC DNA]</scope>
    <source>
        <strain evidence="2 3">DSM 19625</strain>
    </source>
</reference>
<dbReference type="AlphaFoldDB" id="A0A1W2DHJ9"/>
<dbReference type="InterPro" id="IPR025250">
    <property type="entry name" value="DUF4199"/>
</dbReference>
<feature type="transmembrane region" description="Helical" evidence="1">
    <location>
        <begin position="51"/>
        <end position="69"/>
    </location>
</feature>
<accession>A0A1W2DHJ9</accession>